<accession>A0A6J5R2N5</accession>
<dbReference type="EMBL" id="LR796291">
    <property type="protein sequence ID" value="CAB4135033.1"/>
    <property type="molecule type" value="Genomic_DNA"/>
</dbReference>
<sequence>MIELPLRCICGYQAHINRLEAQLEATERNRPETMTAPRCTICAYPQEPSLVNVTNMEDELPRWFIGWHCNNSALHDYLRKQQDNQQWQ</sequence>
<gene>
    <name evidence="2" type="ORF">UFOVP1226_48</name>
    <name evidence="1" type="ORF">UFOVP278_49</name>
</gene>
<reference evidence="2" key="1">
    <citation type="submission" date="2020-05" db="EMBL/GenBank/DDBJ databases">
        <authorList>
            <person name="Chiriac C."/>
            <person name="Salcher M."/>
            <person name="Ghai R."/>
            <person name="Kavagutti S V."/>
        </authorList>
    </citation>
    <scope>NUCLEOTIDE SEQUENCE</scope>
</reference>
<dbReference type="EMBL" id="LR797174">
    <property type="protein sequence ID" value="CAB4191500.1"/>
    <property type="molecule type" value="Genomic_DNA"/>
</dbReference>
<evidence type="ECO:0000313" key="2">
    <source>
        <dbReference type="EMBL" id="CAB4191500.1"/>
    </source>
</evidence>
<protein>
    <submittedName>
        <fullName evidence="2">Uncharacterized protein</fullName>
    </submittedName>
</protein>
<name>A0A6J5R2N5_9CAUD</name>
<proteinExistence type="predicted"/>
<evidence type="ECO:0000313" key="1">
    <source>
        <dbReference type="EMBL" id="CAB4135033.1"/>
    </source>
</evidence>
<organism evidence="2">
    <name type="scientific">uncultured Caudovirales phage</name>
    <dbReference type="NCBI Taxonomy" id="2100421"/>
    <lineage>
        <taxon>Viruses</taxon>
        <taxon>Duplodnaviria</taxon>
        <taxon>Heunggongvirae</taxon>
        <taxon>Uroviricota</taxon>
        <taxon>Caudoviricetes</taxon>
        <taxon>Peduoviridae</taxon>
        <taxon>Maltschvirus</taxon>
        <taxon>Maltschvirus maltsch</taxon>
    </lineage>
</organism>